<gene>
    <name evidence="3" type="ORF">EH32_07185</name>
</gene>
<dbReference type="KEGG" id="elq:Ga0102493_112625"/>
<comment type="caution">
    <text evidence="3">The sequence shown here is derived from an EMBL/GenBank/DDBJ whole genome shotgun (WGS) entry which is preliminary data.</text>
</comment>
<organism evidence="3 4">
    <name type="scientific">Erythrobacter litoralis</name>
    <dbReference type="NCBI Taxonomy" id="39960"/>
    <lineage>
        <taxon>Bacteria</taxon>
        <taxon>Pseudomonadati</taxon>
        <taxon>Pseudomonadota</taxon>
        <taxon>Alphaproteobacteria</taxon>
        <taxon>Sphingomonadales</taxon>
        <taxon>Erythrobacteraceae</taxon>
        <taxon>Erythrobacter/Porphyrobacter group</taxon>
        <taxon>Erythrobacter</taxon>
    </lineage>
</organism>
<feature type="chain" id="PRO_5001697391" evidence="2">
    <location>
        <begin position="24"/>
        <end position="99"/>
    </location>
</feature>
<sequence>MNFARLRLAALAACTLLAAPALAAPQDASESEAEAEVQAPTNEEGGKAPSQASEAQDETLPEAKEEKRICRRIRLDMSSRRGTRVCKTADEWREFNQRR</sequence>
<keyword evidence="4" id="KW-1185">Reference proteome</keyword>
<evidence type="ECO:0000313" key="3">
    <source>
        <dbReference type="EMBL" id="KEO98881.1"/>
    </source>
</evidence>
<keyword evidence="2" id="KW-0732">Signal</keyword>
<dbReference type="OrthoDB" id="7392289at2"/>
<protein>
    <submittedName>
        <fullName evidence="3">Uncharacterized protein</fullName>
    </submittedName>
</protein>
<dbReference type="PATRIC" id="fig|39960.10.peg.1722"/>
<reference evidence="3 4" key="1">
    <citation type="submission" date="2014-04" db="EMBL/GenBank/DDBJ databases">
        <title>A comprehensive comparison of genomes of Erythrobacter spp. Strains.</title>
        <authorList>
            <person name="Zheng Q."/>
        </authorList>
    </citation>
    <scope>NUCLEOTIDE SEQUENCE [LARGE SCALE GENOMIC DNA]</scope>
    <source>
        <strain evidence="3 4">DSM 8509</strain>
    </source>
</reference>
<accession>A0A074MV24</accession>
<feature type="region of interest" description="Disordered" evidence="1">
    <location>
        <begin position="23"/>
        <end position="68"/>
    </location>
</feature>
<evidence type="ECO:0000256" key="1">
    <source>
        <dbReference type="SAM" id="MobiDB-lite"/>
    </source>
</evidence>
<dbReference type="Proteomes" id="UP000027866">
    <property type="component" value="Unassembled WGS sequence"/>
</dbReference>
<proteinExistence type="predicted"/>
<dbReference type="RefSeq" id="WP_034901319.1">
    <property type="nucleotide sequence ID" value="NZ_CP017057.1"/>
</dbReference>
<evidence type="ECO:0000313" key="4">
    <source>
        <dbReference type="Proteomes" id="UP000027866"/>
    </source>
</evidence>
<dbReference type="AlphaFoldDB" id="A0A074MV24"/>
<evidence type="ECO:0000256" key="2">
    <source>
        <dbReference type="SAM" id="SignalP"/>
    </source>
</evidence>
<feature type="signal peptide" evidence="2">
    <location>
        <begin position="1"/>
        <end position="23"/>
    </location>
</feature>
<dbReference type="EMBL" id="JMIX01000003">
    <property type="protein sequence ID" value="KEO98881.1"/>
    <property type="molecule type" value="Genomic_DNA"/>
</dbReference>
<name>A0A074MV24_9SPHN</name>